<dbReference type="EMBL" id="OX596107">
    <property type="protein sequence ID" value="CAI9702073.1"/>
    <property type="molecule type" value="Genomic_DNA"/>
</dbReference>
<sequence>MAKVEMPRKQIEKKGKKKEKPAQDDTISPKTTSSKKSKEPCEKTVVSPKTKKVIKNEEPSEEELGAPKPKKMAKEKEINGEIKEKSPNLKNGSPDSGPNYNSKETASEENSELEQE</sequence>
<dbReference type="Proteomes" id="UP001162501">
    <property type="component" value="Chromosome 23"/>
</dbReference>
<accession>A0ACB0END5</accession>
<name>A0ACB0END5_RANTA</name>
<reference evidence="1" key="1">
    <citation type="submission" date="2023-05" db="EMBL/GenBank/DDBJ databases">
        <authorList>
            <consortium name="ELIXIR-Norway"/>
        </authorList>
    </citation>
    <scope>NUCLEOTIDE SEQUENCE</scope>
</reference>
<organism evidence="1 2">
    <name type="scientific">Rangifer tarandus platyrhynchus</name>
    <name type="common">Svalbard reindeer</name>
    <dbReference type="NCBI Taxonomy" id="3082113"/>
    <lineage>
        <taxon>Eukaryota</taxon>
        <taxon>Metazoa</taxon>
        <taxon>Chordata</taxon>
        <taxon>Craniata</taxon>
        <taxon>Vertebrata</taxon>
        <taxon>Euteleostomi</taxon>
        <taxon>Mammalia</taxon>
        <taxon>Eutheria</taxon>
        <taxon>Laurasiatheria</taxon>
        <taxon>Artiodactyla</taxon>
        <taxon>Ruminantia</taxon>
        <taxon>Pecora</taxon>
        <taxon>Cervidae</taxon>
        <taxon>Odocoileinae</taxon>
        <taxon>Rangifer</taxon>
    </lineage>
</organism>
<proteinExistence type="predicted"/>
<evidence type="ECO:0000313" key="2">
    <source>
        <dbReference type="Proteomes" id="UP001162501"/>
    </source>
</evidence>
<protein>
    <submittedName>
        <fullName evidence="1">Uncharacterized protein</fullName>
    </submittedName>
</protein>
<gene>
    <name evidence="1" type="ORF">MRATA1EN3_LOCUS13286</name>
</gene>
<evidence type="ECO:0000313" key="1">
    <source>
        <dbReference type="EMBL" id="CAI9702073.1"/>
    </source>
</evidence>